<protein>
    <recommendedName>
        <fullName evidence="5">Coiled-coil domain-containing protein 189</fullName>
    </recommendedName>
</protein>
<evidence type="ECO:0008006" key="5">
    <source>
        <dbReference type="Google" id="ProtNLM"/>
    </source>
</evidence>
<dbReference type="EMBL" id="KB300220">
    <property type="protein sequence ID" value="ELU07033.1"/>
    <property type="molecule type" value="Genomic_DNA"/>
</dbReference>
<feature type="region of interest" description="Disordered" evidence="1">
    <location>
        <begin position="260"/>
        <end position="286"/>
    </location>
</feature>
<keyword evidence="4" id="KW-1185">Reference proteome</keyword>
<gene>
    <name evidence="2" type="ORF">CAPTEDRAFT_224982</name>
</gene>
<accession>R7ULS5</accession>
<name>R7ULS5_CAPTE</name>
<proteinExistence type="predicted"/>
<dbReference type="OrthoDB" id="425082at2759"/>
<dbReference type="Pfam" id="PF14769">
    <property type="entry name" value="CLAMP"/>
    <property type="match status" value="1"/>
</dbReference>
<dbReference type="AlphaFoldDB" id="R7ULS5"/>
<organism evidence="2">
    <name type="scientific">Capitella teleta</name>
    <name type="common">Polychaete worm</name>
    <dbReference type="NCBI Taxonomy" id="283909"/>
    <lineage>
        <taxon>Eukaryota</taxon>
        <taxon>Metazoa</taxon>
        <taxon>Spiralia</taxon>
        <taxon>Lophotrochozoa</taxon>
        <taxon>Annelida</taxon>
        <taxon>Polychaeta</taxon>
        <taxon>Sedentaria</taxon>
        <taxon>Scolecida</taxon>
        <taxon>Capitellidae</taxon>
        <taxon>Capitella</taxon>
    </lineage>
</organism>
<evidence type="ECO:0000313" key="2">
    <source>
        <dbReference type="EMBL" id="ELU07033.1"/>
    </source>
</evidence>
<dbReference type="HOGENOM" id="CLU_073614_0_0_1"/>
<evidence type="ECO:0000313" key="3">
    <source>
        <dbReference type="EnsemblMetazoa" id="CapteP224982"/>
    </source>
</evidence>
<sequence>MVLHKTNGLTFLIQRLLTQSETDGDYLFTLMLNDEGNMHLEEEVPKLTQLSIIFNLQDYKENMKNAILLDLYYYTLQFAKENSFTKEQTSAFFSIVKQTHEMAVETPFGNVDHCFRYFRELVLCHSVKRPPFSIDIFNADHISKISDYVINSYFRHFKMYKYVFTPLVRLDLSMMYPGIPATPEPLEAPLDEESVRDGEAEGDVEPPVDGEISEEPEPEKQEESAAASELRLLIRQHLTVEMNKLKQDVEQQLSETDKVISDKLHTAEASAGGGKGLRSGSKAKKK</sequence>
<evidence type="ECO:0000256" key="1">
    <source>
        <dbReference type="SAM" id="MobiDB-lite"/>
    </source>
</evidence>
<dbReference type="Proteomes" id="UP000014760">
    <property type="component" value="Unassembled WGS sequence"/>
</dbReference>
<feature type="compositionally biased region" description="Acidic residues" evidence="1">
    <location>
        <begin position="200"/>
        <end position="217"/>
    </location>
</feature>
<dbReference type="STRING" id="283909.R7ULS5"/>
<dbReference type="EMBL" id="AMQN01007217">
    <property type="status" value="NOT_ANNOTATED_CDS"/>
    <property type="molecule type" value="Genomic_DNA"/>
</dbReference>
<feature type="region of interest" description="Disordered" evidence="1">
    <location>
        <begin position="182"/>
        <end position="228"/>
    </location>
</feature>
<reference evidence="4" key="1">
    <citation type="submission" date="2012-12" db="EMBL/GenBank/DDBJ databases">
        <authorList>
            <person name="Hellsten U."/>
            <person name="Grimwood J."/>
            <person name="Chapman J.A."/>
            <person name="Shapiro H."/>
            <person name="Aerts A."/>
            <person name="Otillar R.P."/>
            <person name="Terry A.Y."/>
            <person name="Boore J.L."/>
            <person name="Simakov O."/>
            <person name="Marletaz F."/>
            <person name="Cho S.-J."/>
            <person name="Edsinger-Gonzales E."/>
            <person name="Havlak P."/>
            <person name="Kuo D.-H."/>
            <person name="Larsson T."/>
            <person name="Lv J."/>
            <person name="Arendt D."/>
            <person name="Savage R."/>
            <person name="Osoegawa K."/>
            <person name="de Jong P."/>
            <person name="Lindberg D.R."/>
            <person name="Seaver E.C."/>
            <person name="Weisblat D.A."/>
            <person name="Putnam N.H."/>
            <person name="Grigoriev I.V."/>
            <person name="Rokhsar D.S."/>
        </authorList>
    </citation>
    <scope>NUCLEOTIDE SEQUENCE</scope>
    <source>
        <strain evidence="4">I ESC-2004</strain>
    </source>
</reference>
<dbReference type="EMBL" id="AMQN01007216">
    <property type="status" value="NOT_ANNOTATED_CDS"/>
    <property type="molecule type" value="Genomic_DNA"/>
</dbReference>
<evidence type="ECO:0000313" key="4">
    <source>
        <dbReference type="Proteomes" id="UP000014760"/>
    </source>
</evidence>
<dbReference type="OMA" id="WADVSYS"/>
<dbReference type="PANTHER" id="PTHR28457">
    <property type="entry name" value="COILED-COIL DOMAIN-CONTAINING PROTEIN 189"/>
    <property type="match status" value="1"/>
</dbReference>
<dbReference type="EnsemblMetazoa" id="CapteT224982">
    <property type="protein sequence ID" value="CapteP224982"/>
    <property type="gene ID" value="CapteG224982"/>
</dbReference>
<dbReference type="PANTHER" id="PTHR28457:SF1">
    <property type="entry name" value="CILIA- AND FLAGELLA-ASSOCIATED PROTEIN 119"/>
    <property type="match status" value="1"/>
</dbReference>
<reference evidence="2 4" key="2">
    <citation type="journal article" date="2013" name="Nature">
        <title>Insights into bilaterian evolution from three spiralian genomes.</title>
        <authorList>
            <person name="Simakov O."/>
            <person name="Marletaz F."/>
            <person name="Cho S.J."/>
            <person name="Edsinger-Gonzales E."/>
            <person name="Havlak P."/>
            <person name="Hellsten U."/>
            <person name="Kuo D.H."/>
            <person name="Larsson T."/>
            <person name="Lv J."/>
            <person name="Arendt D."/>
            <person name="Savage R."/>
            <person name="Osoegawa K."/>
            <person name="de Jong P."/>
            <person name="Grimwood J."/>
            <person name="Chapman J.A."/>
            <person name="Shapiro H."/>
            <person name="Aerts A."/>
            <person name="Otillar R.P."/>
            <person name="Terry A.Y."/>
            <person name="Boore J.L."/>
            <person name="Grigoriev I.V."/>
            <person name="Lindberg D.R."/>
            <person name="Seaver E.C."/>
            <person name="Weisblat D.A."/>
            <person name="Putnam N.H."/>
            <person name="Rokhsar D.S."/>
        </authorList>
    </citation>
    <scope>NUCLEOTIDE SEQUENCE</scope>
    <source>
        <strain evidence="2 4">I ESC-2004</strain>
    </source>
</reference>
<reference evidence="3" key="3">
    <citation type="submission" date="2015-06" db="UniProtKB">
        <authorList>
            <consortium name="EnsemblMetazoa"/>
        </authorList>
    </citation>
    <scope>IDENTIFICATION</scope>
</reference>
<dbReference type="InterPro" id="IPR032727">
    <property type="entry name" value="CLAMP"/>
</dbReference>